<evidence type="ECO:0000313" key="3">
    <source>
        <dbReference type="EMBL" id="KAF8771000.1"/>
    </source>
</evidence>
<name>A0A8T0EEB9_ARGBR</name>
<proteinExistence type="predicted"/>
<evidence type="ECO:0000259" key="2">
    <source>
        <dbReference type="Pfam" id="PF03184"/>
    </source>
</evidence>
<organism evidence="3 4">
    <name type="scientific">Argiope bruennichi</name>
    <name type="common">Wasp spider</name>
    <name type="synonym">Aranea bruennichi</name>
    <dbReference type="NCBI Taxonomy" id="94029"/>
    <lineage>
        <taxon>Eukaryota</taxon>
        <taxon>Metazoa</taxon>
        <taxon>Ecdysozoa</taxon>
        <taxon>Arthropoda</taxon>
        <taxon>Chelicerata</taxon>
        <taxon>Arachnida</taxon>
        <taxon>Araneae</taxon>
        <taxon>Araneomorphae</taxon>
        <taxon>Entelegynae</taxon>
        <taxon>Araneoidea</taxon>
        <taxon>Araneidae</taxon>
        <taxon>Argiope</taxon>
    </lineage>
</organism>
<protein>
    <recommendedName>
        <fullName evidence="2">DDE-1 domain-containing protein</fullName>
    </recommendedName>
</protein>
<feature type="region of interest" description="Disordered" evidence="1">
    <location>
        <begin position="387"/>
        <end position="421"/>
    </location>
</feature>
<dbReference type="AlphaFoldDB" id="A0A8T0EEB9"/>
<dbReference type="InterPro" id="IPR004875">
    <property type="entry name" value="DDE_SF_endonuclease_dom"/>
</dbReference>
<feature type="region of interest" description="Disordered" evidence="1">
    <location>
        <begin position="302"/>
        <end position="321"/>
    </location>
</feature>
<dbReference type="PANTHER" id="PTHR19303">
    <property type="entry name" value="TRANSPOSON"/>
    <property type="match status" value="1"/>
</dbReference>
<reference evidence="3" key="1">
    <citation type="journal article" date="2020" name="bioRxiv">
        <title>Chromosome-level reference genome of the European wasp spider Argiope bruennichi: a resource for studies on range expansion and evolutionary adaptation.</title>
        <authorList>
            <person name="Sheffer M.M."/>
            <person name="Hoppe A."/>
            <person name="Krehenwinkel H."/>
            <person name="Uhl G."/>
            <person name="Kuss A.W."/>
            <person name="Jensen L."/>
            <person name="Jensen C."/>
            <person name="Gillespie R.G."/>
            <person name="Hoff K.J."/>
            <person name="Prost S."/>
        </authorList>
    </citation>
    <scope>NUCLEOTIDE SEQUENCE</scope>
</reference>
<reference evidence="3" key="2">
    <citation type="submission" date="2020-06" db="EMBL/GenBank/DDBJ databases">
        <authorList>
            <person name="Sheffer M."/>
        </authorList>
    </citation>
    <scope>NUCLEOTIDE SEQUENCE</scope>
</reference>
<comment type="caution">
    <text evidence="3">The sequence shown here is derived from an EMBL/GenBank/DDBJ whole genome shotgun (WGS) entry which is preliminary data.</text>
</comment>
<dbReference type="GO" id="GO:0003677">
    <property type="term" value="F:DNA binding"/>
    <property type="evidence" value="ECO:0007669"/>
    <property type="project" value="TreeGrafter"/>
</dbReference>
<dbReference type="GO" id="GO:0005634">
    <property type="term" value="C:nucleus"/>
    <property type="evidence" value="ECO:0007669"/>
    <property type="project" value="TreeGrafter"/>
</dbReference>
<dbReference type="Proteomes" id="UP000807504">
    <property type="component" value="Unassembled WGS sequence"/>
</dbReference>
<dbReference type="InterPro" id="IPR050863">
    <property type="entry name" value="CenT-Element_Derived"/>
</dbReference>
<feature type="compositionally biased region" description="Basic and acidic residues" evidence="1">
    <location>
        <begin position="387"/>
        <end position="396"/>
    </location>
</feature>
<dbReference type="EMBL" id="JABXBU010002228">
    <property type="protein sequence ID" value="KAF8771000.1"/>
    <property type="molecule type" value="Genomic_DNA"/>
</dbReference>
<sequence>MPRTYARKNPESYSDAPKHKGPGREPWLTHDEEFCIVESLKFLAQCGYPFDHSDVSNLIFTYFNSPNSRESPFGRKPPGSDYLRNFEKRWAKELTKRKPELLTTARAANLTTKTVTTFFDAYTHLIETNGLQQCPNRIFNVDEAGLATQGKTMFSVLFGISASGNYMPPFTIYKGAHLYESWTKGGSPGALYACTESGWIQDSVFESLMDHFIKYTENLQKPVLLIYDGHGSHMTYGTVKKAIDIILCLPPHTSHALQPLDVGQLFECIRPQNTIKVFLVVDYIQEVEKRIVLTEISNPIHSSEQQINQNQDSEPSTSTCNSDLKQADILHVDNPTIASPLKDLKQAILATLSPPISTVNERSKQKKKRVQAKTGEVLTEETVALRLQKEHEERESKKKKVQGSKPPLNQLINTPRFLESY</sequence>
<gene>
    <name evidence="3" type="ORF">HNY73_018463</name>
</gene>
<keyword evidence="4" id="KW-1185">Reference proteome</keyword>
<evidence type="ECO:0000256" key="1">
    <source>
        <dbReference type="SAM" id="MobiDB-lite"/>
    </source>
</evidence>
<accession>A0A8T0EEB9</accession>
<evidence type="ECO:0000313" key="4">
    <source>
        <dbReference type="Proteomes" id="UP000807504"/>
    </source>
</evidence>
<dbReference type="PANTHER" id="PTHR19303:SF74">
    <property type="entry name" value="POGO TRANSPOSABLE ELEMENT WITH KRAB DOMAIN"/>
    <property type="match status" value="1"/>
</dbReference>
<feature type="domain" description="DDE-1" evidence="2">
    <location>
        <begin position="155"/>
        <end position="263"/>
    </location>
</feature>
<dbReference type="Pfam" id="PF03184">
    <property type="entry name" value="DDE_1"/>
    <property type="match status" value="1"/>
</dbReference>
<feature type="region of interest" description="Disordered" evidence="1">
    <location>
        <begin position="1"/>
        <end position="25"/>
    </location>
</feature>